<dbReference type="GO" id="GO:0000278">
    <property type="term" value="P:mitotic cell cycle"/>
    <property type="evidence" value="ECO:0007669"/>
    <property type="project" value="TreeGrafter"/>
</dbReference>
<keyword evidence="4" id="KW-1185">Reference proteome</keyword>
<evidence type="ECO:0000313" key="4">
    <source>
        <dbReference type="Proteomes" id="UP000092461"/>
    </source>
</evidence>
<dbReference type="VEuPathDB" id="VectorBase:LLOJ008980"/>
<dbReference type="EnsemblMetazoa" id="LLOJ008980-RA">
    <property type="protein sequence ID" value="LLOJ008980-PA"/>
    <property type="gene ID" value="LLOJ008980"/>
</dbReference>
<evidence type="ECO:0000313" key="3">
    <source>
        <dbReference type="EnsemblMetazoa" id="LLOJ008980-PA"/>
    </source>
</evidence>
<feature type="compositionally biased region" description="Basic and acidic residues" evidence="1">
    <location>
        <begin position="125"/>
        <end position="135"/>
    </location>
</feature>
<feature type="region of interest" description="Disordered" evidence="1">
    <location>
        <begin position="89"/>
        <end position="155"/>
    </location>
</feature>
<feature type="domain" description="BRCT" evidence="2">
    <location>
        <begin position="302"/>
        <end position="324"/>
    </location>
</feature>
<feature type="domain" description="BRCT" evidence="2">
    <location>
        <begin position="185"/>
        <end position="267"/>
    </location>
</feature>
<dbReference type="InterPro" id="IPR001357">
    <property type="entry name" value="BRCT_dom"/>
</dbReference>
<dbReference type="InterPro" id="IPR036420">
    <property type="entry name" value="BRCT_dom_sf"/>
</dbReference>
<reference evidence="3" key="1">
    <citation type="submission" date="2020-05" db="UniProtKB">
        <authorList>
            <consortium name="EnsemblMetazoa"/>
        </authorList>
    </citation>
    <scope>IDENTIFICATION</scope>
    <source>
        <strain evidence="3">Jacobina</strain>
    </source>
</reference>
<evidence type="ECO:0000256" key="1">
    <source>
        <dbReference type="SAM" id="MobiDB-lite"/>
    </source>
</evidence>
<protein>
    <recommendedName>
        <fullName evidence="2">BRCT domain-containing protein</fullName>
    </recommendedName>
</protein>
<dbReference type="AlphaFoldDB" id="A0A1B0CVJ4"/>
<name>A0A1B0CVJ4_LUTLO</name>
<dbReference type="VEuPathDB" id="VectorBase:LLONM1_003004"/>
<dbReference type="PROSITE" id="PS50172">
    <property type="entry name" value="BRCT"/>
    <property type="match status" value="2"/>
</dbReference>
<evidence type="ECO:0000259" key="2">
    <source>
        <dbReference type="PROSITE" id="PS50172"/>
    </source>
</evidence>
<dbReference type="InterPro" id="IPR022047">
    <property type="entry name" value="Microcephalin-like"/>
</dbReference>
<dbReference type="PANTHER" id="PTHR14625:SF3">
    <property type="entry name" value="MICROCEPHALIN"/>
    <property type="match status" value="1"/>
</dbReference>
<dbReference type="Pfam" id="PF00533">
    <property type="entry name" value="BRCT"/>
    <property type="match status" value="1"/>
</dbReference>
<dbReference type="SMART" id="SM00292">
    <property type="entry name" value="BRCT"/>
    <property type="match status" value="1"/>
</dbReference>
<dbReference type="CDD" id="cd17736">
    <property type="entry name" value="BRCT_microcephalin_rpt2"/>
    <property type="match status" value="1"/>
</dbReference>
<sequence>MEVIEDATITPNKLIFSSTATPGSSRRATLFHQRIQMLNNSAKAEKTTMKAPVREFEDLLTKTPKDVVENTKSRRRTLCPLPTVETFPELSRKDDKEKLESQPKRRKLFHHSTAVVEEPPVLPEKTPKKPTERRKTMGPIKAPPPSVVPKKDDKRRSTLEFEVDTAVVKPLKEDEKNKKKKEDPTIVITNIYGKDKNFVEEAVKKLGYFRMERTVTRATTHLVTLNNPSRTLNMMRALIRGVWIVNLDWIKASVAAAKWLPEEPYEMHKFAPAVRGRVATKAQAKLILGAKGTQCPNGTTCVTSSWILESILARRVLPTTPYVVQQ</sequence>
<dbReference type="PANTHER" id="PTHR14625">
    <property type="entry name" value="MICROCEPHALIN"/>
    <property type="match status" value="1"/>
</dbReference>
<feature type="compositionally biased region" description="Basic and acidic residues" evidence="1">
    <location>
        <begin position="90"/>
        <end position="103"/>
    </location>
</feature>
<accession>A0A1B0CVJ4</accession>
<dbReference type="Proteomes" id="UP000092461">
    <property type="component" value="Unassembled WGS sequence"/>
</dbReference>
<dbReference type="EMBL" id="AJWK01030683">
    <property type="status" value="NOT_ANNOTATED_CDS"/>
    <property type="molecule type" value="Genomic_DNA"/>
</dbReference>
<dbReference type="SUPFAM" id="SSF52113">
    <property type="entry name" value="BRCT domain"/>
    <property type="match status" value="1"/>
</dbReference>
<dbReference type="Gene3D" id="3.40.50.10190">
    <property type="entry name" value="BRCT domain"/>
    <property type="match status" value="1"/>
</dbReference>
<organism evidence="3 4">
    <name type="scientific">Lutzomyia longipalpis</name>
    <name type="common">Sand fly</name>
    <dbReference type="NCBI Taxonomy" id="7200"/>
    <lineage>
        <taxon>Eukaryota</taxon>
        <taxon>Metazoa</taxon>
        <taxon>Ecdysozoa</taxon>
        <taxon>Arthropoda</taxon>
        <taxon>Hexapoda</taxon>
        <taxon>Insecta</taxon>
        <taxon>Pterygota</taxon>
        <taxon>Neoptera</taxon>
        <taxon>Endopterygota</taxon>
        <taxon>Diptera</taxon>
        <taxon>Nematocera</taxon>
        <taxon>Psychodoidea</taxon>
        <taxon>Psychodidae</taxon>
        <taxon>Lutzomyia</taxon>
        <taxon>Lutzomyia</taxon>
    </lineage>
</organism>
<proteinExistence type="predicted"/>